<dbReference type="GO" id="GO:0022857">
    <property type="term" value="F:transmembrane transporter activity"/>
    <property type="evidence" value="ECO:0007669"/>
    <property type="project" value="TreeGrafter"/>
</dbReference>
<dbReference type="Pfam" id="PF02687">
    <property type="entry name" value="FtsX"/>
    <property type="match status" value="1"/>
</dbReference>
<dbReference type="InterPro" id="IPR025857">
    <property type="entry name" value="MacB_PCD"/>
</dbReference>
<gene>
    <name evidence="10" type="ORF">CVU82_02965</name>
</gene>
<evidence type="ECO:0000256" key="6">
    <source>
        <dbReference type="ARBA" id="ARBA00038076"/>
    </source>
</evidence>
<dbReference type="InterPro" id="IPR050250">
    <property type="entry name" value="Macrolide_Exporter_MacB"/>
</dbReference>
<feature type="transmembrane region" description="Helical" evidence="7">
    <location>
        <begin position="342"/>
        <end position="373"/>
    </location>
</feature>
<dbReference type="AlphaFoldDB" id="A0A2N2E9X4"/>
<dbReference type="GO" id="GO:0005886">
    <property type="term" value="C:plasma membrane"/>
    <property type="evidence" value="ECO:0007669"/>
    <property type="project" value="UniProtKB-SubCell"/>
</dbReference>
<dbReference type="PANTHER" id="PTHR30572">
    <property type="entry name" value="MEMBRANE COMPONENT OF TRANSPORTER-RELATED"/>
    <property type="match status" value="1"/>
</dbReference>
<feature type="transmembrane region" description="Helical" evidence="7">
    <location>
        <begin position="289"/>
        <end position="314"/>
    </location>
</feature>
<dbReference type="Pfam" id="PF12704">
    <property type="entry name" value="MacB_PCD"/>
    <property type="match status" value="1"/>
</dbReference>
<evidence type="ECO:0000256" key="2">
    <source>
        <dbReference type="ARBA" id="ARBA00022475"/>
    </source>
</evidence>
<dbReference type="PANTHER" id="PTHR30572:SF4">
    <property type="entry name" value="ABC TRANSPORTER PERMEASE YTRF"/>
    <property type="match status" value="1"/>
</dbReference>
<evidence type="ECO:0000313" key="10">
    <source>
        <dbReference type="EMBL" id="PKM91530.1"/>
    </source>
</evidence>
<sequence>MIFLSIKQIFKTSIRSLTSNKARSFLTMLGIIIGVASVIVIISVGAGAQSLILGQIEGIGTNLIAVTPGKSDDSGPPTSVMGIVVTSLDDNDLKLLESNQELIGISYLSASITSSAIASWRGNSYGVNMEGVSSSYLDLNKTSLESGRFFSREEDNNLSKVVVLGYTVKQELFGETNPIGEKIKLKNRIFEVIGVIEERGQVLFQNVDDMIFLPAKTVQKSILAINYFNKLVIKTEESVDINQAVSEIEIFLRDSHGISDQSGDSDDFTVRTAAELLDLMRTVTDALRYFLAMMASLSLVVGGVGIMNIMLISVNERTREIGLRKALGASNKNVTTQFLMEAVFLTLIGGIIGIILGIILSWIISLIVVYLGYSWSFKVSFFSIFLAVSVSALIGLIFGIYPAKKASKLEPVEALSYE</sequence>
<feature type="domain" description="ABC3 transporter permease C-terminal" evidence="8">
    <location>
        <begin position="293"/>
        <end position="411"/>
    </location>
</feature>
<feature type="domain" description="MacB-like periplasmic core" evidence="9">
    <location>
        <begin position="24"/>
        <end position="249"/>
    </location>
</feature>
<feature type="transmembrane region" description="Helical" evidence="7">
    <location>
        <begin position="25"/>
        <end position="46"/>
    </location>
</feature>
<comment type="caution">
    <text evidence="10">The sequence shown here is derived from an EMBL/GenBank/DDBJ whole genome shotgun (WGS) entry which is preliminary data.</text>
</comment>
<reference evidence="10 11" key="1">
    <citation type="journal article" date="2017" name="ISME J.">
        <title>Potential for microbial H2 and metal transformations associated with novel bacteria and archaea in deep terrestrial subsurface sediments.</title>
        <authorList>
            <person name="Hernsdorf A.W."/>
            <person name="Amano Y."/>
            <person name="Miyakawa K."/>
            <person name="Ise K."/>
            <person name="Suzuki Y."/>
            <person name="Anantharaman K."/>
            <person name="Probst A."/>
            <person name="Burstein D."/>
            <person name="Thomas B.C."/>
            <person name="Banfield J.F."/>
        </authorList>
    </citation>
    <scope>NUCLEOTIDE SEQUENCE [LARGE SCALE GENOMIC DNA]</scope>
    <source>
        <strain evidence="10">HGW-Falkowbacteria-1</strain>
    </source>
</reference>
<proteinExistence type="inferred from homology"/>
<evidence type="ECO:0000256" key="4">
    <source>
        <dbReference type="ARBA" id="ARBA00022989"/>
    </source>
</evidence>
<evidence type="ECO:0000259" key="8">
    <source>
        <dbReference type="Pfam" id="PF02687"/>
    </source>
</evidence>
<comment type="subcellular location">
    <subcellularLocation>
        <location evidence="1">Cell membrane</location>
        <topology evidence="1">Multi-pass membrane protein</topology>
    </subcellularLocation>
</comment>
<organism evidence="10 11">
    <name type="scientific">Candidatus Falkowbacteria bacterium HGW-Falkowbacteria-1</name>
    <dbReference type="NCBI Taxonomy" id="2013768"/>
    <lineage>
        <taxon>Bacteria</taxon>
        <taxon>Candidatus Falkowiibacteriota</taxon>
    </lineage>
</organism>
<keyword evidence="2" id="KW-1003">Cell membrane</keyword>
<feature type="transmembrane region" description="Helical" evidence="7">
    <location>
        <begin position="379"/>
        <end position="401"/>
    </location>
</feature>
<protein>
    <submittedName>
        <fullName evidence="10">Multidrug ABC transporter substrate-binding protein</fullName>
    </submittedName>
</protein>
<evidence type="ECO:0000313" key="11">
    <source>
        <dbReference type="Proteomes" id="UP000233517"/>
    </source>
</evidence>
<keyword evidence="5 7" id="KW-0472">Membrane</keyword>
<evidence type="ECO:0000259" key="9">
    <source>
        <dbReference type="Pfam" id="PF12704"/>
    </source>
</evidence>
<evidence type="ECO:0000256" key="5">
    <source>
        <dbReference type="ARBA" id="ARBA00023136"/>
    </source>
</evidence>
<accession>A0A2N2E9X4</accession>
<evidence type="ECO:0000256" key="3">
    <source>
        <dbReference type="ARBA" id="ARBA00022692"/>
    </source>
</evidence>
<name>A0A2N2E9X4_9BACT</name>
<comment type="similarity">
    <text evidence="6">Belongs to the ABC-4 integral membrane protein family.</text>
</comment>
<dbReference type="InterPro" id="IPR003838">
    <property type="entry name" value="ABC3_permease_C"/>
</dbReference>
<evidence type="ECO:0000256" key="7">
    <source>
        <dbReference type="SAM" id="Phobius"/>
    </source>
</evidence>
<dbReference type="EMBL" id="PHAI01000002">
    <property type="protein sequence ID" value="PKM91530.1"/>
    <property type="molecule type" value="Genomic_DNA"/>
</dbReference>
<keyword evidence="4 7" id="KW-1133">Transmembrane helix</keyword>
<keyword evidence="3 7" id="KW-0812">Transmembrane</keyword>
<dbReference type="Proteomes" id="UP000233517">
    <property type="component" value="Unassembled WGS sequence"/>
</dbReference>
<evidence type="ECO:0000256" key="1">
    <source>
        <dbReference type="ARBA" id="ARBA00004651"/>
    </source>
</evidence>